<keyword evidence="7" id="KW-0831">Ubiquinone biosynthesis</keyword>
<comment type="cofactor">
    <cofactor evidence="1">
        <name>FAD</name>
        <dbReference type="ChEBI" id="CHEBI:57692"/>
    </cofactor>
</comment>
<dbReference type="GO" id="GO:0019168">
    <property type="term" value="F:2-polyprenylphenol 6-hydroxylase activity"/>
    <property type="evidence" value="ECO:0007669"/>
    <property type="project" value="TreeGrafter"/>
</dbReference>
<protein>
    <submittedName>
        <fullName evidence="12">2-octaprenylphenol hydroxylase</fullName>
    </submittedName>
</protein>
<comment type="subcellular location">
    <subcellularLocation>
        <location evidence="2">Cytoplasm</location>
    </subcellularLocation>
</comment>
<dbReference type="RefSeq" id="WP_088221354.1">
    <property type="nucleotide sequence ID" value="NZ_AP024590.1"/>
</dbReference>
<evidence type="ECO:0000256" key="10">
    <source>
        <dbReference type="ARBA" id="ARBA00023033"/>
    </source>
</evidence>
<dbReference type="Pfam" id="PF01494">
    <property type="entry name" value="FAD_binding_3"/>
    <property type="match status" value="1"/>
</dbReference>
<evidence type="ECO:0000256" key="6">
    <source>
        <dbReference type="ARBA" id="ARBA00022630"/>
    </source>
</evidence>
<keyword evidence="6" id="KW-0285">Flavoprotein</keyword>
<comment type="similarity">
    <text evidence="4">Belongs to the UbiH/COQ6 family.</text>
</comment>
<dbReference type="PANTHER" id="PTHR43876:SF7">
    <property type="entry name" value="UBIQUINONE BIOSYNTHESIS MONOOXYGENASE COQ6, MITOCHONDRIAL"/>
    <property type="match status" value="1"/>
</dbReference>
<dbReference type="GO" id="GO:0110142">
    <property type="term" value="C:ubiquinone biosynthesis complex"/>
    <property type="evidence" value="ECO:0007669"/>
    <property type="project" value="UniProtKB-ARBA"/>
</dbReference>
<dbReference type="InterPro" id="IPR010971">
    <property type="entry name" value="UbiH/COQ6"/>
</dbReference>
<dbReference type="SUPFAM" id="SSF51905">
    <property type="entry name" value="FAD/NAD(P)-binding domain"/>
    <property type="match status" value="1"/>
</dbReference>
<keyword evidence="8" id="KW-0274">FAD</keyword>
<evidence type="ECO:0000256" key="7">
    <source>
        <dbReference type="ARBA" id="ARBA00022688"/>
    </source>
</evidence>
<evidence type="ECO:0000256" key="1">
    <source>
        <dbReference type="ARBA" id="ARBA00001974"/>
    </source>
</evidence>
<evidence type="ECO:0000313" key="13">
    <source>
        <dbReference type="Proteomes" id="UP000682928"/>
    </source>
</evidence>
<dbReference type="InterPro" id="IPR051205">
    <property type="entry name" value="UbiH/COQ6_monooxygenase"/>
</dbReference>
<reference evidence="12" key="1">
    <citation type="submission" date="2021-04" db="EMBL/GenBank/DDBJ databases">
        <title>Difference and commonality of drug resistance evolution in various bacteria. and drug sensitivity profiles.</title>
        <authorList>
            <person name="Maeda T."/>
            <person name="Shibai A."/>
            <person name="Kawada K."/>
            <person name="Kotani H."/>
            <person name="Tarusawa Y."/>
            <person name="Tanabe K."/>
            <person name="Furusawa C."/>
        </authorList>
    </citation>
    <scope>NUCLEOTIDE SEQUENCE</scope>
    <source>
        <strain evidence="12">JCM 8580</strain>
    </source>
</reference>
<evidence type="ECO:0000256" key="9">
    <source>
        <dbReference type="ARBA" id="ARBA00023002"/>
    </source>
</evidence>
<evidence type="ECO:0000256" key="3">
    <source>
        <dbReference type="ARBA" id="ARBA00004749"/>
    </source>
</evidence>
<evidence type="ECO:0000313" key="12">
    <source>
        <dbReference type="EMBL" id="BCU54260.1"/>
    </source>
</evidence>
<dbReference type="Proteomes" id="UP000682928">
    <property type="component" value="Chromosome"/>
</dbReference>
<name>A0AA86IMG5_9ENTR</name>
<dbReference type="GO" id="GO:0005737">
    <property type="term" value="C:cytoplasm"/>
    <property type="evidence" value="ECO:0007669"/>
    <property type="project" value="UniProtKB-SubCell"/>
</dbReference>
<dbReference type="InterPro" id="IPR036188">
    <property type="entry name" value="FAD/NAD-bd_sf"/>
</dbReference>
<dbReference type="GO" id="GO:0006744">
    <property type="term" value="P:ubiquinone biosynthetic process"/>
    <property type="evidence" value="ECO:0007669"/>
    <property type="project" value="UniProtKB-KW"/>
</dbReference>
<dbReference type="InterPro" id="IPR018168">
    <property type="entry name" value="Ubi_Hdrlase_CS"/>
</dbReference>
<evidence type="ECO:0000256" key="5">
    <source>
        <dbReference type="ARBA" id="ARBA00022490"/>
    </source>
</evidence>
<evidence type="ECO:0000256" key="2">
    <source>
        <dbReference type="ARBA" id="ARBA00004496"/>
    </source>
</evidence>
<dbReference type="PANTHER" id="PTHR43876">
    <property type="entry name" value="UBIQUINONE BIOSYNTHESIS MONOOXYGENASE COQ6, MITOCHONDRIAL"/>
    <property type="match status" value="1"/>
</dbReference>
<keyword evidence="9" id="KW-0560">Oxidoreductase</keyword>
<organism evidence="12 13">
    <name type="scientific">Enterobacter kobei</name>
    <dbReference type="NCBI Taxonomy" id="208224"/>
    <lineage>
        <taxon>Bacteria</taxon>
        <taxon>Pseudomonadati</taxon>
        <taxon>Pseudomonadota</taxon>
        <taxon>Gammaproteobacteria</taxon>
        <taxon>Enterobacterales</taxon>
        <taxon>Enterobacteriaceae</taxon>
        <taxon>Enterobacter</taxon>
        <taxon>Enterobacter cloacae complex</taxon>
    </lineage>
</organism>
<dbReference type="GO" id="GO:0071949">
    <property type="term" value="F:FAD binding"/>
    <property type="evidence" value="ECO:0007669"/>
    <property type="project" value="InterPro"/>
</dbReference>
<dbReference type="FunFam" id="3.50.50.60:FF:000048">
    <property type="entry name" value="2-octaprenyl-3-methyl-6-methoxy-1,4-benzoquinol hydroxylase"/>
    <property type="match status" value="1"/>
</dbReference>
<proteinExistence type="inferred from homology"/>
<keyword evidence="5" id="KW-0963">Cytoplasm</keyword>
<dbReference type="AlphaFoldDB" id="A0AA86IMG5"/>
<dbReference type="PROSITE" id="PS01304">
    <property type="entry name" value="UBIH"/>
    <property type="match status" value="1"/>
</dbReference>
<dbReference type="EMBL" id="AP024590">
    <property type="protein sequence ID" value="BCU54260.1"/>
    <property type="molecule type" value="Genomic_DNA"/>
</dbReference>
<dbReference type="InterPro" id="IPR002938">
    <property type="entry name" value="FAD-bd"/>
</dbReference>
<comment type="pathway">
    <text evidence="3">Cofactor biosynthesis; ubiquinone biosynthesis.</text>
</comment>
<dbReference type="Gene3D" id="3.50.50.60">
    <property type="entry name" value="FAD/NAD(P)-binding domain"/>
    <property type="match status" value="2"/>
</dbReference>
<evidence type="ECO:0000256" key="8">
    <source>
        <dbReference type="ARBA" id="ARBA00022827"/>
    </source>
</evidence>
<gene>
    <name evidence="12" type="ORF">ENKO_08540</name>
</gene>
<feature type="domain" description="FAD-binding" evidence="11">
    <location>
        <begin position="4"/>
        <end position="344"/>
    </location>
</feature>
<dbReference type="FunFam" id="3.50.50.60:FF:000062">
    <property type="entry name" value="FAD-dependent 2-octaprenylphenol hydroxylase"/>
    <property type="match status" value="1"/>
</dbReference>
<dbReference type="PRINTS" id="PR00420">
    <property type="entry name" value="RNGMNOXGNASE"/>
</dbReference>
<evidence type="ECO:0000256" key="4">
    <source>
        <dbReference type="ARBA" id="ARBA00005349"/>
    </source>
</evidence>
<sequence length="400" mass="43614">MQSVDVAIVGGGMVGLAVACGLQGSGLRVAVLEQNAPVPLAPDAPPELRVSAINAASEKLLTHLGVWSDILAQRVSCYHGMEVWDKDSFGRIAFDDESMGYSHLGHIVENAVVHQALWQKAQQSSDISLITPATLQQVAWGENDAFLTMQDGSMLTARLVVGADGANSWLRNKADIPITYWDYGHHALVATIHTADPHNAIARQVFHGDGILAFLPLADPHLCSIVWSLPPLDAEKMQQASTEDFNQALCVAFDNALGLCQVESERQVYPLTGRYARHFAGHRLALVGDAAHTIHPLAGQGVNLGFMDAAELVNELRRLHREGKDIGQHLYLRRYERSRKHSAAVMLAGMQGFRGLFAGNHPAKKLLRDIGLKLADTLPGVKPQLIRQAMGLNDLPEWLR</sequence>
<dbReference type="NCBIfam" id="NF005949">
    <property type="entry name" value="PRK08013.1"/>
    <property type="match status" value="1"/>
</dbReference>
<dbReference type="NCBIfam" id="TIGR01988">
    <property type="entry name" value="Ubi-OHases"/>
    <property type="match status" value="1"/>
</dbReference>
<evidence type="ECO:0000259" key="11">
    <source>
        <dbReference type="Pfam" id="PF01494"/>
    </source>
</evidence>
<accession>A0AA86IMG5</accession>
<keyword evidence="10" id="KW-0503">Monooxygenase</keyword>